<dbReference type="InterPro" id="IPR001647">
    <property type="entry name" value="HTH_TetR"/>
</dbReference>
<dbReference type="HOGENOM" id="CLU_087539_2_0_9"/>
<dbReference type="PATRIC" id="fig|1218493.3.peg.246"/>
<dbReference type="STRING" id="1218493.JF76_02330"/>
<proteinExistence type="predicted"/>
<comment type="caution">
    <text evidence="4">The sequence shown here is derived from an EMBL/GenBank/DDBJ whole genome shotgun (WGS) entry which is preliminary data.</text>
</comment>
<dbReference type="InterPro" id="IPR009057">
    <property type="entry name" value="Homeodomain-like_sf"/>
</dbReference>
<sequence length="178" mass="21417">MKQKVKANETKIRIASMLNELLKEKDIERVSVVELCQKSNVSRTTFYKYFQDIYDIHQWLWKYYLADCMNNIYVQYGWYDGLLKFFSVMLKHKELFQNSEKGITPFPEQGYENVLKIIKRKFYQKGIYLTAKEKVILKYCIYMQASATSKWIRDKMQDDPREVTKALIYALPDFIPRN</sequence>
<dbReference type="PANTHER" id="PTHR43479">
    <property type="entry name" value="ACREF/ENVCD OPERON REPRESSOR-RELATED"/>
    <property type="match status" value="1"/>
</dbReference>
<name>A0A0F4LLC6_9LACO</name>
<feature type="domain" description="HTH tetR-type" evidence="3">
    <location>
        <begin position="8"/>
        <end position="68"/>
    </location>
</feature>
<organism evidence="4 5">
    <name type="scientific">Lactobacillus kullabergensis</name>
    <dbReference type="NCBI Taxonomy" id="1218493"/>
    <lineage>
        <taxon>Bacteria</taxon>
        <taxon>Bacillati</taxon>
        <taxon>Bacillota</taxon>
        <taxon>Bacilli</taxon>
        <taxon>Lactobacillales</taxon>
        <taxon>Lactobacillaceae</taxon>
        <taxon>Lactobacillus</taxon>
    </lineage>
</organism>
<dbReference type="Gene3D" id="1.10.357.10">
    <property type="entry name" value="Tetracycline Repressor, domain 2"/>
    <property type="match status" value="1"/>
</dbReference>
<dbReference type="SUPFAM" id="SSF46689">
    <property type="entry name" value="Homeodomain-like"/>
    <property type="match status" value="1"/>
</dbReference>
<dbReference type="GO" id="GO:0003677">
    <property type="term" value="F:DNA binding"/>
    <property type="evidence" value="ECO:0007669"/>
    <property type="project" value="UniProtKB-UniRule"/>
</dbReference>
<evidence type="ECO:0000313" key="5">
    <source>
        <dbReference type="Proteomes" id="UP000033533"/>
    </source>
</evidence>
<feature type="DNA-binding region" description="H-T-H motif" evidence="2">
    <location>
        <begin position="31"/>
        <end position="50"/>
    </location>
</feature>
<dbReference type="InterPro" id="IPR039532">
    <property type="entry name" value="TetR_C_Firmicutes"/>
</dbReference>
<dbReference type="PROSITE" id="PS50977">
    <property type="entry name" value="HTH_TETR_2"/>
    <property type="match status" value="1"/>
</dbReference>
<gene>
    <name evidence="4" type="ORF">JF76_02330</name>
</gene>
<dbReference type="PANTHER" id="PTHR43479:SF11">
    <property type="entry name" value="ACREF_ENVCD OPERON REPRESSOR-RELATED"/>
    <property type="match status" value="1"/>
</dbReference>
<reference evidence="4 5" key="1">
    <citation type="submission" date="2014-12" db="EMBL/GenBank/DDBJ databases">
        <title>Comparative genomics of the lactic acid bacteria isolated from the honey bee gut.</title>
        <authorList>
            <person name="Ellegaard K.M."/>
            <person name="Tamarit D."/>
            <person name="Javelind E."/>
            <person name="Olofsson T."/>
            <person name="Andersson S.G."/>
            <person name="Vasquez A."/>
        </authorList>
    </citation>
    <scope>NUCLEOTIDE SEQUENCE [LARGE SCALE GENOMIC DNA]</scope>
    <source>
        <strain evidence="4 5">Biut2</strain>
    </source>
</reference>
<evidence type="ECO:0000313" key="4">
    <source>
        <dbReference type="EMBL" id="KJY59069.1"/>
    </source>
</evidence>
<keyword evidence="1 2" id="KW-0238">DNA-binding</keyword>
<dbReference type="AlphaFoldDB" id="A0A0F4LLC6"/>
<dbReference type="OrthoDB" id="9810250at2"/>
<protein>
    <recommendedName>
        <fullName evidence="3">HTH tetR-type domain-containing protein</fullName>
    </recommendedName>
</protein>
<dbReference type="InterPro" id="IPR050624">
    <property type="entry name" value="HTH-type_Tx_Regulator"/>
</dbReference>
<accession>A0A0F4LLC6</accession>
<evidence type="ECO:0000256" key="2">
    <source>
        <dbReference type="PROSITE-ProRule" id="PRU00335"/>
    </source>
</evidence>
<dbReference type="RefSeq" id="WP_045927458.1">
    <property type="nucleotide sequence ID" value="NZ_JBHSZS010000005.1"/>
</dbReference>
<dbReference type="Proteomes" id="UP000033533">
    <property type="component" value="Unassembled WGS sequence"/>
</dbReference>
<dbReference type="EMBL" id="JXBY01000004">
    <property type="protein sequence ID" value="KJY59069.1"/>
    <property type="molecule type" value="Genomic_DNA"/>
</dbReference>
<dbReference type="Pfam" id="PF14278">
    <property type="entry name" value="TetR_C_8"/>
    <property type="match status" value="1"/>
</dbReference>
<evidence type="ECO:0000259" key="3">
    <source>
        <dbReference type="PROSITE" id="PS50977"/>
    </source>
</evidence>
<evidence type="ECO:0000256" key="1">
    <source>
        <dbReference type="ARBA" id="ARBA00023125"/>
    </source>
</evidence>